<feature type="signal peptide" evidence="1">
    <location>
        <begin position="1"/>
        <end position="26"/>
    </location>
</feature>
<comment type="caution">
    <text evidence="2">The sequence shown here is derived from an EMBL/GenBank/DDBJ whole genome shotgun (WGS) entry which is preliminary data.</text>
</comment>
<evidence type="ECO:0000313" key="2">
    <source>
        <dbReference type="EMBL" id="MDI3322064.1"/>
    </source>
</evidence>
<dbReference type="RefSeq" id="WP_282336186.1">
    <property type="nucleotide sequence ID" value="NZ_JASBRG010000007.1"/>
</dbReference>
<dbReference type="PROSITE" id="PS51257">
    <property type="entry name" value="PROKAR_LIPOPROTEIN"/>
    <property type="match status" value="1"/>
</dbReference>
<evidence type="ECO:0000256" key="1">
    <source>
        <dbReference type="SAM" id="SignalP"/>
    </source>
</evidence>
<feature type="chain" id="PRO_5045054388" evidence="1">
    <location>
        <begin position="27"/>
        <end position="139"/>
    </location>
</feature>
<dbReference type="Proteomes" id="UP001226434">
    <property type="component" value="Unassembled WGS sequence"/>
</dbReference>
<keyword evidence="1" id="KW-0732">Signal</keyword>
<organism evidence="2 3">
    <name type="scientific">Pinibacter soli</name>
    <dbReference type="NCBI Taxonomy" id="3044211"/>
    <lineage>
        <taxon>Bacteria</taxon>
        <taxon>Pseudomonadati</taxon>
        <taxon>Bacteroidota</taxon>
        <taxon>Chitinophagia</taxon>
        <taxon>Chitinophagales</taxon>
        <taxon>Chitinophagaceae</taxon>
        <taxon>Pinibacter</taxon>
    </lineage>
</organism>
<name>A0ABT6RJL0_9BACT</name>
<accession>A0ABT6RJL0</accession>
<sequence>MCRFLLLLLVVPVMMLSCTKSSSTDASTYDSASDVFRGTYVKTDSRVDTLVVGVTNGKPSLFYNTQAFRDQAQAHPELQTFEYEFKDGKIGVRSMTSQISSFVYYDFSWVAVGKTFKMQVIALQPDIYTTSFYTFEKVK</sequence>
<evidence type="ECO:0000313" key="3">
    <source>
        <dbReference type="Proteomes" id="UP001226434"/>
    </source>
</evidence>
<keyword evidence="3" id="KW-1185">Reference proteome</keyword>
<proteinExistence type="predicted"/>
<gene>
    <name evidence="2" type="ORF">QJ048_19910</name>
</gene>
<reference evidence="2 3" key="1">
    <citation type="submission" date="2023-05" db="EMBL/GenBank/DDBJ databases">
        <title>Genome sequence of Pinibacter sp. MAH-24.</title>
        <authorList>
            <person name="Huq M.A."/>
        </authorList>
    </citation>
    <scope>NUCLEOTIDE SEQUENCE [LARGE SCALE GENOMIC DNA]</scope>
    <source>
        <strain evidence="2 3">MAH-24</strain>
    </source>
</reference>
<dbReference type="EMBL" id="JASBRG010000007">
    <property type="protein sequence ID" value="MDI3322064.1"/>
    <property type="molecule type" value="Genomic_DNA"/>
</dbReference>
<protein>
    <submittedName>
        <fullName evidence="2">Uncharacterized protein</fullName>
    </submittedName>
</protein>